<organism evidence="1 2">
    <name type="scientific">Oceanomicrobium pacificus</name>
    <dbReference type="NCBI Taxonomy" id="2692916"/>
    <lineage>
        <taxon>Bacteria</taxon>
        <taxon>Pseudomonadati</taxon>
        <taxon>Pseudomonadota</taxon>
        <taxon>Alphaproteobacteria</taxon>
        <taxon>Rhodobacterales</taxon>
        <taxon>Paracoccaceae</taxon>
        <taxon>Oceanomicrobium</taxon>
    </lineage>
</organism>
<accession>A0A6B0TTN4</accession>
<evidence type="ECO:0000313" key="2">
    <source>
        <dbReference type="Proteomes" id="UP000436016"/>
    </source>
</evidence>
<dbReference type="RefSeq" id="WP_160853109.1">
    <property type="nucleotide sequence ID" value="NZ_WUWG01000002.1"/>
</dbReference>
<dbReference type="EMBL" id="WUWG01000002">
    <property type="protein sequence ID" value="MXU65018.1"/>
    <property type="molecule type" value="Genomic_DNA"/>
</dbReference>
<name>A0A6B0TTN4_9RHOB</name>
<protein>
    <recommendedName>
        <fullName evidence="3">Nucleotidyltransferase</fullName>
    </recommendedName>
</protein>
<dbReference type="Proteomes" id="UP000436016">
    <property type="component" value="Unassembled WGS sequence"/>
</dbReference>
<sequence length="232" mass="25482">MAASIPTASDALIAALKALNAANLPFVVLRNHEGLPHHWSNDVDILVEPVALEEAHKTVLDAVQKNSANRPIDVMRRLNFRATRLSCADRVLQVDLYSLLSKAWVTYADTMRILEARQSANSLFAVPEPTHEALLIAAKELFSYREIRKRYHAQLAGFDAAKAEAAAESVFGPYVSSSGLSLLIEALKDPTVRGYPGLRLGRQMDVVSAVRWAALRRNGWIAQASIKGTVRS</sequence>
<comment type="caution">
    <text evidence="1">The sequence shown here is derived from an EMBL/GenBank/DDBJ whole genome shotgun (WGS) entry which is preliminary data.</text>
</comment>
<evidence type="ECO:0000313" key="1">
    <source>
        <dbReference type="EMBL" id="MXU65018.1"/>
    </source>
</evidence>
<keyword evidence="2" id="KW-1185">Reference proteome</keyword>
<proteinExistence type="predicted"/>
<evidence type="ECO:0008006" key="3">
    <source>
        <dbReference type="Google" id="ProtNLM"/>
    </source>
</evidence>
<dbReference type="AlphaFoldDB" id="A0A6B0TTN4"/>
<gene>
    <name evidence="1" type="ORF">GSH16_06140</name>
</gene>
<reference evidence="1 2" key="1">
    <citation type="submission" date="2019-12" db="EMBL/GenBank/DDBJ databases">
        <title>Strain KN286 was isolated from seawater, which was collected from Caroline Seamount in the tropical western Pacific.</title>
        <authorList>
            <person name="Wang Q."/>
        </authorList>
    </citation>
    <scope>NUCLEOTIDE SEQUENCE [LARGE SCALE GENOMIC DNA]</scope>
    <source>
        <strain evidence="1 2">KN286</strain>
    </source>
</reference>